<name>A0A6N3CKM8_9CLOT</name>
<dbReference type="EMBL" id="CACRTV010000041">
    <property type="protein sequence ID" value="VYU15171.1"/>
    <property type="molecule type" value="Genomic_DNA"/>
</dbReference>
<proteinExistence type="predicted"/>
<organism evidence="2">
    <name type="scientific">Clostridium paraputrificum</name>
    <dbReference type="NCBI Taxonomy" id="29363"/>
    <lineage>
        <taxon>Bacteria</taxon>
        <taxon>Bacillati</taxon>
        <taxon>Bacillota</taxon>
        <taxon>Clostridia</taxon>
        <taxon>Eubacteriales</taxon>
        <taxon>Clostridiaceae</taxon>
        <taxon>Clostridium</taxon>
    </lineage>
</organism>
<protein>
    <recommendedName>
        <fullName evidence="1">Transposase IS30-like HTH domain-containing protein</fullName>
    </recommendedName>
</protein>
<evidence type="ECO:0000259" key="1">
    <source>
        <dbReference type="Pfam" id="PF13936"/>
    </source>
</evidence>
<gene>
    <name evidence="2" type="ORF">CPLFYP93_01514</name>
    <name evidence="3" type="ORF">CPLFYP93_01612</name>
</gene>
<evidence type="ECO:0000313" key="2">
    <source>
        <dbReference type="EMBL" id="VYU15171.1"/>
    </source>
</evidence>
<dbReference type="EMBL" id="CACRTV010000043">
    <property type="protein sequence ID" value="VYU19176.1"/>
    <property type="molecule type" value="Genomic_DNA"/>
</dbReference>
<accession>A0A6N3CKM8</accession>
<dbReference type="Pfam" id="PF13936">
    <property type="entry name" value="HTH_38"/>
    <property type="match status" value="1"/>
</dbReference>
<reference evidence="2" key="1">
    <citation type="submission" date="2019-11" db="EMBL/GenBank/DDBJ databases">
        <authorList>
            <person name="Feng L."/>
        </authorList>
    </citation>
    <scope>NUCLEOTIDE SEQUENCE</scope>
    <source>
        <strain evidence="2">CParaputrificumLFYP93</strain>
    </source>
</reference>
<dbReference type="InterPro" id="IPR025246">
    <property type="entry name" value="IS30-like_HTH"/>
</dbReference>
<evidence type="ECO:0000313" key="3">
    <source>
        <dbReference type="EMBL" id="VYU19176.1"/>
    </source>
</evidence>
<sequence length="89" mass="10439">MYHSNINTESRKNKHLNYEERITIQLRLKDGLTPYKIAKELGRPINTILNEIRRGTTTQIKQGNNVEVYLADTGEDVYKKASFKFLSYF</sequence>
<dbReference type="AlphaFoldDB" id="A0A6N3CKM8"/>
<feature type="domain" description="Transposase IS30-like HTH" evidence="1">
    <location>
        <begin position="12"/>
        <end position="55"/>
    </location>
</feature>